<dbReference type="SUPFAM" id="SSF52279">
    <property type="entry name" value="Beta-D-glucan exohydrolase, C-terminal domain"/>
    <property type="match status" value="1"/>
</dbReference>
<dbReference type="PANTHER" id="PTHR30620:SF83">
    <property type="entry name" value="GLYCOSYL HYDROLASE FAMILY 3 N TERMINAL DOMAIN CONTAINING PROTEIN, EXPRESSED"/>
    <property type="match status" value="1"/>
</dbReference>
<feature type="domain" description="Glycoside hydrolase family 3 C-terminal" evidence="3">
    <location>
        <begin position="31"/>
        <end position="118"/>
    </location>
</feature>
<organism evidence="4 5">
    <name type="scientific">Leersia perrieri</name>
    <dbReference type="NCBI Taxonomy" id="77586"/>
    <lineage>
        <taxon>Eukaryota</taxon>
        <taxon>Viridiplantae</taxon>
        <taxon>Streptophyta</taxon>
        <taxon>Embryophyta</taxon>
        <taxon>Tracheophyta</taxon>
        <taxon>Spermatophyta</taxon>
        <taxon>Magnoliopsida</taxon>
        <taxon>Liliopsida</taxon>
        <taxon>Poales</taxon>
        <taxon>Poaceae</taxon>
        <taxon>BOP clade</taxon>
        <taxon>Oryzoideae</taxon>
        <taxon>Oryzeae</taxon>
        <taxon>Oryzinae</taxon>
        <taxon>Leersia</taxon>
    </lineage>
</organism>
<name>A0A0D9W4T4_9ORYZ</name>
<dbReference type="Gene3D" id="3.40.50.1700">
    <property type="entry name" value="Glycoside hydrolase family 3 C-terminal domain"/>
    <property type="match status" value="1"/>
</dbReference>
<evidence type="ECO:0000256" key="1">
    <source>
        <dbReference type="ARBA" id="ARBA00022801"/>
    </source>
</evidence>
<sequence>MATTRQRLTPPLSELFGNPSCSKNGKTSDKLLLPLSKKASNILVVGSHADNLGYQCGSWTIEWQGDTGCITVGTTILDAMKAAVDSSTTTVVYAEIPDAAFIKNGGFSYVIVVVGEQPSTRTRKRRATT</sequence>
<dbReference type="HOGENOM" id="CLU_1951900_0_0_1"/>
<keyword evidence="1" id="KW-0378">Hydrolase</keyword>
<dbReference type="EnsemblPlants" id="LPERR04G08950.1">
    <property type="protein sequence ID" value="LPERR04G08950.1"/>
    <property type="gene ID" value="LPERR04G08950"/>
</dbReference>
<dbReference type="STRING" id="77586.A0A0D9W4T4"/>
<dbReference type="Pfam" id="PF01915">
    <property type="entry name" value="Glyco_hydro_3_C"/>
    <property type="match status" value="1"/>
</dbReference>
<reference evidence="4" key="3">
    <citation type="submission" date="2015-04" db="UniProtKB">
        <authorList>
            <consortium name="EnsemblPlants"/>
        </authorList>
    </citation>
    <scope>IDENTIFICATION</scope>
</reference>
<dbReference type="PANTHER" id="PTHR30620">
    <property type="entry name" value="PERIPLASMIC BETA-GLUCOSIDASE-RELATED"/>
    <property type="match status" value="1"/>
</dbReference>
<dbReference type="InterPro" id="IPR036881">
    <property type="entry name" value="Glyco_hydro_3_C_sf"/>
</dbReference>
<protein>
    <recommendedName>
        <fullName evidence="3">Glycoside hydrolase family 3 C-terminal domain-containing protein</fullName>
    </recommendedName>
</protein>
<accession>A0A0D9W4T4</accession>
<reference evidence="5" key="2">
    <citation type="submission" date="2013-12" db="EMBL/GenBank/DDBJ databases">
        <authorList>
            <person name="Yu Y."/>
            <person name="Lee S."/>
            <person name="de Baynast K."/>
            <person name="Wissotski M."/>
            <person name="Liu L."/>
            <person name="Talag J."/>
            <person name="Goicoechea J."/>
            <person name="Angelova A."/>
            <person name="Jetty R."/>
            <person name="Kudrna D."/>
            <person name="Golser W."/>
            <person name="Rivera L."/>
            <person name="Zhang J."/>
            <person name="Wing R."/>
        </authorList>
    </citation>
    <scope>NUCLEOTIDE SEQUENCE</scope>
</reference>
<proteinExistence type="predicted"/>
<dbReference type="Gramene" id="LPERR04G08950.1">
    <property type="protein sequence ID" value="LPERR04G08950.1"/>
    <property type="gene ID" value="LPERR04G08950"/>
</dbReference>
<dbReference type="GO" id="GO:0008422">
    <property type="term" value="F:beta-glucosidase activity"/>
    <property type="evidence" value="ECO:0007669"/>
    <property type="project" value="TreeGrafter"/>
</dbReference>
<evidence type="ECO:0000313" key="4">
    <source>
        <dbReference type="EnsemblPlants" id="LPERR04G08950.1"/>
    </source>
</evidence>
<dbReference type="eggNOG" id="ENOG502QQ55">
    <property type="taxonomic scope" value="Eukaryota"/>
</dbReference>
<dbReference type="GO" id="GO:0009251">
    <property type="term" value="P:glucan catabolic process"/>
    <property type="evidence" value="ECO:0007669"/>
    <property type="project" value="TreeGrafter"/>
</dbReference>
<reference evidence="4 5" key="1">
    <citation type="submission" date="2012-08" db="EMBL/GenBank/DDBJ databases">
        <title>Oryza genome evolution.</title>
        <authorList>
            <person name="Wing R.A."/>
        </authorList>
    </citation>
    <scope>NUCLEOTIDE SEQUENCE</scope>
</reference>
<evidence type="ECO:0000256" key="2">
    <source>
        <dbReference type="ARBA" id="ARBA00023295"/>
    </source>
</evidence>
<keyword evidence="5" id="KW-1185">Reference proteome</keyword>
<dbReference type="AlphaFoldDB" id="A0A0D9W4T4"/>
<evidence type="ECO:0000259" key="3">
    <source>
        <dbReference type="Pfam" id="PF01915"/>
    </source>
</evidence>
<dbReference type="Proteomes" id="UP000032180">
    <property type="component" value="Chromosome 4"/>
</dbReference>
<keyword evidence="2" id="KW-0326">Glycosidase</keyword>
<dbReference type="InterPro" id="IPR002772">
    <property type="entry name" value="Glyco_hydro_3_C"/>
</dbReference>
<dbReference type="InterPro" id="IPR051915">
    <property type="entry name" value="Cellulose_Degrad_GH3"/>
</dbReference>
<evidence type="ECO:0000313" key="5">
    <source>
        <dbReference type="Proteomes" id="UP000032180"/>
    </source>
</evidence>